<reference evidence="1" key="2">
    <citation type="submission" date="2019-01" db="UniProtKB">
        <authorList>
            <consortium name="EnsemblPlants"/>
        </authorList>
    </citation>
    <scope>IDENTIFICATION</scope>
    <source>
        <strain evidence="1">cv. Heinz 1706</strain>
    </source>
</reference>
<reference evidence="1" key="1">
    <citation type="journal article" date="2012" name="Nature">
        <title>The tomato genome sequence provides insights into fleshy fruit evolution.</title>
        <authorList>
            <consortium name="Tomato Genome Consortium"/>
        </authorList>
    </citation>
    <scope>NUCLEOTIDE SEQUENCE [LARGE SCALE GENOMIC DNA]</scope>
    <source>
        <strain evidence="1">cv. Heinz 1706</strain>
    </source>
</reference>
<dbReference type="STRING" id="4081.A0A3Q7IV60"/>
<dbReference type="PANTHER" id="PTHR31431">
    <property type="entry name" value="NUCLEOPORIN NUP188 HOMOLOG"/>
    <property type="match status" value="1"/>
</dbReference>
<dbReference type="AlphaFoldDB" id="A0A3Q7IV60"/>
<evidence type="ECO:0000313" key="2">
    <source>
        <dbReference type="Proteomes" id="UP000004994"/>
    </source>
</evidence>
<dbReference type="InParanoid" id="A0A3Q7IV60"/>
<accession>A0A3Q7IV60</accession>
<protein>
    <submittedName>
        <fullName evidence="1">Uncharacterized protein</fullName>
    </submittedName>
</protein>
<sequence>MEWGGQDFRRATLLKAEVVGACLSALNTAESLRGKSLSEITRNNLLLVKIESWHSKGTKIGSSEVIPTSNMVCNCAKRKNLLPMQKIQVGSARLLSSLFIIRDDSQSYAISSVCFGLDDKQIYNFKNTICSILCQEKVESEDLIIATFKMLTSAARYQASFLTAVIALEENPISESCKGDNHPANNDALQCNAANLLDCIWIYVKRSDDLVMTKSRIMCNVLNFLKALWQGAAHYTSLLKQLRNSDFWEKLLISAVLSISKKSCQSESTTKLELQNLAYKYQCQHNVLDVVACEIILQKKILHSELVTEESSKCLHNGSDGCKVATAESSCNLKEIFGAWCGSSLDAETIKTFVSFEYDDSVKLRARVAAGLFAVRIMCKVKGGDRGSLSVSLVDKITNLWQKLRKLPAFSELMAIYTKHGYRGGNELDNLILNDLFYHLQGELEGRQISHMSFKELSQYLLQSNFLQTYQCKHHEDIFPQTDGVCLYDTDRLQGDMAIDLWDLSDWKASKAVAEMLLLSLQNVNVMVSLTTSKLSALIALATTFSISDNDNVSFEIEVLILLGKEELLQSGRNIAHVLSLDNEVRSGRKIPEKSLSSSIDNICQSLHRTIELLPSVSDASEDIVNILAAQAELLFHFTRSPSTHLSLSTCLLILKTAGCGLKVLCNCRQLVTGVLFPMKIFLMLVLFSLQSSRRGSHLGVQTKIEHNEALAEAANVSLGLLPLICSCIELTEHCSLSVIITDQIIKGFSTLTTWFPIIQKHLPMQRIVLKLQDKSSYSNIGIILKFLLTIAHVKEGAEMLVKTGFFASLSVLLADLSNGRPLSVVERERNLADTFENNERAQPIWGLSLAVVTAIINSLGESSIFNVEHVVTYFLLEKADLISYYLSAPDFPPDDHDKKRLRALKPHTSLSALREIENTVMLICVLAKHRNTWSRAIKEMESQLRERCIHLLAFISCGTPRHGESQGRVPPIFCHPTIREEYEWHKKPSSINSKNGWFAFSAYCCSLNPKYSSFSSRTGTVIKDQPNEHVNLTSQTHFSDAMSIQIYRITSLLLKFLCQQAEDAAARAEEVGFVDLSHFPELPMPDILHCLQDQGISIVTELCEVNKLKQVSSEIQGVCVLLLQITVMALYLEFCVIQICGMRPVHGHVEYFSKEFYALTKAMEGNAFLKESMNSLKQMPFVPTMVTGAGKLGYRLRCDC</sequence>
<dbReference type="GO" id="GO:0017056">
    <property type="term" value="F:structural constituent of nuclear pore"/>
    <property type="evidence" value="ECO:0007669"/>
    <property type="project" value="InterPro"/>
</dbReference>
<evidence type="ECO:0000313" key="1">
    <source>
        <dbReference type="EnsemblPlants" id="Solyc11g039880.2.1"/>
    </source>
</evidence>
<dbReference type="OMA" id="QICRIRP"/>
<dbReference type="InterPro" id="IPR044840">
    <property type="entry name" value="Nup188"/>
</dbReference>
<name>A0A3Q7IV60_SOLLC</name>
<dbReference type="Gramene" id="Solyc11g039880.2.1">
    <property type="protein sequence ID" value="Solyc11g039880.2.1"/>
    <property type="gene ID" value="Solyc11g039880.2"/>
</dbReference>
<dbReference type="PaxDb" id="4081-Solyc11g039870.1.1"/>
<organism evidence="1">
    <name type="scientific">Solanum lycopersicum</name>
    <name type="common">Tomato</name>
    <name type="synonym">Lycopersicon esculentum</name>
    <dbReference type="NCBI Taxonomy" id="4081"/>
    <lineage>
        <taxon>Eukaryota</taxon>
        <taxon>Viridiplantae</taxon>
        <taxon>Streptophyta</taxon>
        <taxon>Embryophyta</taxon>
        <taxon>Tracheophyta</taxon>
        <taxon>Spermatophyta</taxon>
        <taxon>Magnoliopsida</taxon>
        <taxon>eudicotyledons</taxon>
        <taxon>Gunneridae</taxon>
        <taxon>Pentapetalae</taxon>
        <taxon>asterids</taxon>
        <taxon>lamiids</taxon>
        <taxon>Solanales</taxon>
        <taxon>Solanaceae</taxon>
        <taxon>Solanoideae</taxon>
        <taxon>Solaneae</taxon>
        <taxon>Solanum</taxon>
        <taxon>Solanum subgen. Lycopersicon</taxon>
    </lineage>
</organism>
<dbReference type="Proteomes" id="UP000004994">
    <property type="component" value="Chromosome 11"/>
</dbReference>
<dbReference type="EnsemblPlants" id="Solyc11g039880.2.1">
    <property type="protein sequence ID" value="Solyc11g039880.2.1"/>
    <property type="gene ID" value="Solyc11g039880.2"/>
</dbReference>
<dbReference type="FunCoup" id="A0A3Q7IV60">
    <property type="interactions" value="2640"/>
</dbReference>
<proteinExistence type="predicted"/>
<dbReference type="PANTHER" id="PTHR31431:SF1">
    <property type="entry name" value="NUCLEOPORIN NUP188"/>
    <property type="match status" value="1"/>
</dbReference>
<keyword evidence="2" id="KW-1185">Reference proteome</keyword>